<feature type="coiled-coil region" evidence="3">
    <location>
        <begin position="194"/>
        <end position="235"/>
    </location>
</feature>
<dbReference type="Gene3D" id="2.40.30.170">
    <property type="match status" value="1"/>
</dbReference>
<organism evidence="6 7">
    <name type="scientific">Nibribacter ruber</name>
    <dbReference type="NCBI Taxonomy" id="2698458"/>
    <lineage>
        <taxon>Bacteria</taxon>
        <taxon>Pseudomonadati</taxon>
        <taxon>Bacteroidota</taxon>
        <taxon>Cytophagia</taxon>
        <taxon>Cytophagales</taxon>
        <taxon>Hymenobacteraceae</taxon>
        <taxon>Nibribacter</taxon>
    </lineage>
</organism>
<dbReference type="InterPro" id="IPR050465">
    <property type="entry name" value="UPF0194_transport"/>
</dbReference>
<evidence type="ECO:0000259" key="5">
    <source>
        <dbReference type="Pfam" id="PF25967"/>
    </source>
</evidence>
<dbReference type="KEGG" id="nib:GU926_12810"/>
<dbReference type="GO" id="GO:0030313">
    <property type="term" value="C:cell envelope"/>
    <property type="evidence" value="ECO:0007669"/>
    <property type="project" value="UniProtKB-SubCell"/>
</dbReference>
<proteinExistence type="predicted"/>
<gene>
    <name evidence="6" type="ORF">GU926_12810</name>
</gene>
<keyword evidence="4" id="KW-1133">Transmembrane helix</keyword>
<feature type="domain" description="Multidrug resistance protein MdtA-like C-terminal permuted SH3" evidence="5">
    <location>
        <begin position="357"/>
        <end position="404"/>
    </location>
</feature>
<dbReference type="Pfam" id="PF25967">
    <property type="entry name" value="RND-MFP_C"/>
    <property type="match status" value="1"/>
</dbReference>
<comment type="subcellular location">
    <subcellularLocation>
        <location evidence="1">Cell envelope</location>
    </subcellularLocation>
</comment>
<feature type="transmembrane region" description="Helical" evidence="4">
    <location>
        <begin position="15"/>
        <end position="33"/>
    </location>
</feature>
<dbReference type="Gene3D" id="2.40.50.100">
    <property type="match status" value="1"/>
</dbReference>
<dbReference type="AlphaFoldDB" id="A0A6P1P092"/>
<evidence type="ECO:0000256" key="3">
    <source>
        <dbReference type="SAM" id="Coils"/>
    </source>
</evidence>
<evidence type="ECO:0000313" key="7">
    <source>
        <dbReference type="Proteomes" id="UP000464214"/>
    </source>
</evidence>
<name>A0A6P1P092_9BACT</name>
<keyword evidence="4" id="KW-0472">Membrane</keyword>
<reference evidence="6 7" key="1">
    <citation type="submission" date="2020-01" db="EMBL/GenBank/DDBJ databases">
        <authorList>
            <person name="Kim M."/>
        </authorList>
    </citation>
    <scope>NUCLEOTIDE SEQUENCE [LARGE SCALE GENOMIC DNA]</scope>
    <source>
        <strain evidence="6 7">BT10</strain>
    </source>
</reference>
<dbReference type="SUPFAM" id="SSF111369">
    <property type="entry name" value="HlyD-like secretion proteins"/>
    <property type="match status" value="1"/>
</dbReference>
<keyword evidence="4" id="KW-0812">Transmembrane</keyword>
<dbReference type="PANTHER" id="PTHR32347">
    <property type="entry name" value="EFFLUX SYSTEM COMPONENT YKNX-RELATED"/>
    <property type="match status" value="1"/>
</dbReference>
<sequence>MDRIIEKKRWTPKKIALLTLAVGVIAFLTYYLAIADNSSKLNVDSQKITMATVSQGSFQEFIPIDGTVHPIKTIVIPAVEGGTVEEKYLEGGKPVKQGDPILKLNNNRLVLDFMNQETLMNDLINNLQNSKLSLQQNKFNLRRRLATLGAQLDASKDLYQRNISLYEAKAVSQQEFFNYKRDYERLKAEFQIEKESQKFEENNARQQIAQLETTIARTSRNLRMMEDNLKNLYIKAPISGQLSSIQVELGTPVQAGQIIGQIDDLSGFKVKAELDQHYVSRVFAGQRGEFTYNGQSYPLEISLVYSEVTNGKFPVDMKFIGKVPEGIRRGQTLQIRLQLSDPAPAVLLSRGGFYQSTGGSWVYVLDESGKFATKRDIRLGRQNPEYYEVLDGLKPGEQVVISSYDAYNNTDRLELK</sequence>
<accession>A0A6P1P092</accession>
<dbReference type="RefSeq" id="WP_160692465.1">
    <property type="nucleotide sequence ID" value="NZ_CP047897.1"/>
</dbReference>
<keyword evidence="7" id="KW-1185">Reference proteome</keyword>
<evidence type="ECO:0000256" key="4">
    <source>
        <dbReference type="SAM" id="Phobius"/>
    </source>
</evidence>
<dbReference type="Proteomes" id="UP000464214">
    <property type="component" value="Chromosome"/>
</dbReference>
<dbReference type="Gene3D" id="1.10.287.470">
    <property type="entry name" value="Helix hairpin bin"/>
    <property type="match status" value="1"/>
</dbReference>
<evidence type="ECO:0000256" key="1">
    <source>
        <dbReference type="ARBA" id="ARBA00004196"/>
    </source>
</evidence>
<evidence type="ECO:0000313" key="6">
    <source>
        <dbReference type="EMBL" id="QHL88264.1"/>
    </source>
</evidence>
<dbReference type="Gene3D" id="2.40.420.20">
    <property type="match status" value="1"/>
</dbReference>
<dbReference type="EMBL" id="CP047897">
    <property type="protein sequence ID" value="QHL88264.1"/>
    <property type="molecule type" value="Genomic_DNA"/>
</dbReference>
<evidence type="ECO:0000256" key="2">
    <source>
        <dbReference type="ARBA" id="ARBA00023054"/>
    </source>
</evidence>
<protein>
    <submittedName>
        <fullName evidence="6">HlyD family efflux transporter periplasmic adaptor subunit</fullName>
    </submittedName>
</protein>
<dbReference type="PANTHER" id="PTHR32347:SF23">
    <property type="entry name" value="BLL5650 PROTEIN"/>
    <property type="match status" value="1"/>
</dbReference>
<dbReference type="InterPro" id="IPR058627">
    <property type="entry name" value="MdtA-like_C"/>
</dbReference>
<keyword evidence="2 3" id="KW-0175">Coiled coil</keyword>